<sequence length="78" mass="8982">MTSQPPEDLKLSPEDAQIKAITDDMNLRMCLHLVKNGVPWDVAFSLDEIEVRAFVMIFGFLDGHDWDWEASCWKKKGD</sequence>
<protein>
    <submittedName>
        <fullName evidence="1">Uncharacterized protein</fullName>
    </submittedName>
</protein>
<evidence type="ECO:0000313" key="1">
    <source>
        <dbReference type="EMBL" id="PHK92921.1"/>
    </source>
</evidence>
<dbReference type="AlphaFoldDB" id="A0A2C6Z323"/>
<proteinExistence type="predicted"/>
<dbReference type="OrthoDB" id="3982782at2"/>
<organism evidence="1 2">
    <name type="scientific">Teichococcus rhizosphaerae</name>
    <dbReference type="NCBI Taxonomy" id="1335062"/>
    <lineage>
        <taxon>Bacteria</taxon>
        <taxon>Pseudomonadati</taxon>
        <taxon>Pseudomonadota</taxon>
        <taxon>Alphaproteobacteria</taxon>
        <taxon>Acetobacterales</taxon>
        <taxon>Roseomonadaceae</taxon>
        <taxon>Roseomonas</taxon>
    </lineage>
</organism>
<dbReference type="RefSeq" id="WP_099097499.1">
    <property type="nucleotide sequence ID" value="NZ_PDNU01000086.1"/>
</dbReference>
<reference evidence="1 2" key="1">
    <citation type="submission" date="2017-10" db="EMBL/GenBank/DDBJ databases">
        <authorList>
            <person name="Banno H."/>
            <person name="Chua N.-H."/>
        </authorList>
    </citation>
    <scope>NUCLEOTIDE SEQUENCE [LARGE SCALE GENOMIC DNA]</scope>
    <source>
        <strain evidence="1 2">YW11</strain>
    </source>
</reference>
<comment type="caution">
    <text evidence="1">The sequence shown here is derived from an EMBL/GenBank/DDBJ whole genome shotgun (WGS) entry which is preliminary data.</text>
</comment>
<accession>A0A2C6Z323</accession>
<name>A0A2C6Z323_9PROT</name>
<keyword evidence="2" id="KW-1185">Reference proteome</keyword>
<evidence type="ECO:0000313" key="2">
    <source>
        <dbReference type="Proteomes" id="UP000223527"/>
    </source>
</evidence>
<gene>
    <name evidence="1" type="ORF">CR162_21360</name>
</gene>
<dbReference type="EMBL" id="PDNU01000086">
    <property type="protein sequence ID" value="PHK92921.1"/>
    <property type="molecule type" value="Genomic_DNA"/>
</dbReference>
<dbReference type="Proteomes" id="UP000223527">
    <property type="component" value="Unassembled WGS sequence"/>
</dbReference>